<dbReference type="InterPro" id="IPR023313">
    <property type="entry name" value="UBQ-conjugating_AS"/>
</dbReference>
<dbReference type="InterPro" id="IPR000608">
    <property type="entry name" value="UBC"/>
</dbReference>
<evidence type="ECO:0000313" key="7">
    <source>
        <dbReference type="Proteomes" id="UP000293045"/>
    </source>
</evidence>
<dbReference type="VEuPathDB" id="MicrosporidiaDB:CWI36_1263p0020"/>
<dbReference type="Pfam" id="PF00179">
    <property type="entry name" value="UQ_con"/>
    <property type="match status" value="1"/>
</dbReference>
<protein>
    <submittedName>
        <fullName evidence="6">Ubiquitin-conjugating enzyme</fullName>
    </submittedName>
</protein>
<dbReference type="VEuPathDB" id="MicrosporidiaDB:CWI39_0832p0010"/>
<comment type="similarity">
    <text evidence="4">Belongs to the ubiquitin-conjugating enzyme family.</text>
</comment>
<name>A0A4Q9L9Y9_9MICR</name>
<keyword evidence="4" id="KW-0547">Nucleotide-binding</keyword>
<keyword evidence="2 4" id="KW-0833">Ubl conjugation pathway</keyword>
<keyword evidence="1" id="KW-0808">Transferase</keyword>
<feature type="active site" description="Glycyl thioester intermediate" evidence="3">
    <location>
        <position position="88"/>
    </location>
</feature>
<dbReference type="GO" id="GO:0005524">
    <property type="term" value="F:ATP binding"/>
    <property type="evidence" value="ECO:0007669"/>
    <property type="project" value="UniProtKB-UniRule"/>
</dbReference>
<dbReference type="PROSITE" id="PS50127">
    <property type="entry name" value="UBC_2"/>
    <property type="match status" value="1"/>
</dbReference>
<organism evidence="6 7">
    <name type="scientific">Hamiltosporidium magnivora</name>
    <dbReference type="NCBI Taxonomy" id="148818"/>
    <lineage>
        <taxon>Eukaryota</taxon>
        <taxon>Fungi</taxon>
        <taxon>Fungi incertae sedis</taxon>
        <taxon>Microsporidia</taxon>
        <taxon>Dubosqiidae</taxon>
        <taxon>Hamiltosporidium</taxon>
    </lineage>
</organism>
<dbReference type="AlphaFoldDB" id="A0A4Q9L9Y9"/>
<dbReference type="GO" id="GO:0016740">
    <property type="term" value="F:transferase activity"/>
    <property type="evidence" value="ECO:0007669"/>
    <property type="project" value="UniProtKB-KW"/>
</dbReference>
<dbReference type="InterPro" id="IPR016135">
    <property type="entry name" value="UBQ-conjugating_enzyme/RWD"/>
</dbReference>
<dbReference type="EMBL" id="PIXR01000832">
    <property type="protein sequence ID" value="TBU04266.1"/>
    <property type="molecule type" value="Genomic_DNA"/>
</dbReference>
<sequence>MLTPARRRLMKDLRNIQETIDQKLYATPFEDDLLMWIAVIYGPEDTPYEDGTFTLLLMFDETYPQNPPEIRFLTKMYHPNIYQNGDLCLDILKNRWSPTYDVLAILLSIQSLLNDPNVSSPANLEAANLLIKDEKMYYKKVREIVENIMLQFLNEIKANTAIYTFGKVLKTEKDVYLICYENTKIKIDSKQYNLKNNEWIRIIGNFDGRIIDSTYIEKIAGIDINLIKKGIIFMRTKK</sequence>
<gene>
    <name evidence="6" type="ORF">CWI39_0832p0010</name>
</gene>
<proteinExistence type="inferred from homology"/>
<accession>A0A4Q9L9Y9</accession>
<feature type="domain" description="UBC core" evidence="5">
    <location>
        <begin position="4"/>
        <end position="150"/>
    </location>
</feature>
<dbReference type="Proteomes" id="UP000293045">
    <property type="component" value="Unassembled WGS sequence"/>
</dbReference>
<dbReference type="SUPFAM" id="SSF54495">
    <property type="entry name" value="UBC-like"/>
    <property type="match status" value="1"/>
</dbReference>
<dbReference type="PROSITE" id="PS00183">
    <property type="entry name" value="UBC_1"/>
    <property type="match status" value="1"/>
</dbReference>
<evidence type="ECO:0000256" key="1">
    <source>
        <dbReference type="ARBA" id="ARBA00022679"/>
    </source>
</evidence>
<dbReference type="SMART" id="SM00212">
    <property type="entry name" value="UBCc"/>
    <property type="match status" value="1"/>
</dbReference>
<dbReference type="VEuPathDB" id="MicrosporidiaDB:CWI36_1263p0010"/>
<dbReference type="PANTHER" id="PTHR24067">
    <property type="entry name" value="UBIQUITIN-CONJUGATING ENZYME E2"/>
    <property type="match status" value="1"/>
</dbReference>
<comment type="caution">
    <text evidence="6">The sequence shown here is derived from an EMBL/GenBank/DDBJ whole genome shotgun (WGS) entry which is preliminary data.</text>
</comment>
<evidence type="ECO:0000256" key="4">
    <source>
        <dbReference type="RuleBase" id="RU362109"/>
    </source>
</evidence>
<keyword evidence="4" id="KW-0067">ATP-binding</keyword>
<dbReference type="InterPro" id="IPR050113">
    <property type="entry name" value="Ub_conjugating_enzyme"/>
</dbReference>
<dbReference type="FunFam" id="3.10.110.10:FF:000090">
    <property type="entry name" value="Ubiquitin-conjugating enzyme E2-17 kDa"/>
    <property type="match status" value="1"/>
</dbReference>
<evidence type="ECO:0000256" key="3">
    <source>
        <dbReference type="PROSITE-ProRule" id="PRU10133"/>
    </source>
</evidence>
<evidence type="ECO:0000259" key="5">
    <source>
        <dbReference type="PROSITE" id="PS50127"/>
    </source>
</evidence>
<reference evidence="6 7" key="1">
    <citation type="submission" date="2017-12" db="EMBL/GenBank/DDBJ databases">
        <authorList>
            <person name="Pombert J.-F."/>
            <person name="Haag K.L."/>
            <person name="Ebert D."/>
        </authorList>
    </citation>
    <scope>NUCLEOTIDE SEQUENCE [LARGE SCALE GENOMIC DNA]</scope>
    <source>
        <strain evidence="6">IL-BN-2</strain>
    </source>
</reference>
<evidence type="ECO:0000313" key="6">
    <source>
        <dbReference type="EMBL" id="TBU04266.1"/>
    </source>
</evidence>
<evidence type="ECO:0000256" key="2">
    <source>
        <dbReference type="ARBA" id="ARBA00022786"/>
    </source>
</evidence>
<dbReference type="Gene3D" id="3.10.110.10">
    <property type="entry name" value="Ubiquitin Conjugating Enzyme"/>
    <property type="match status" value="1"/>
</dbReference>
<dbReference type="CDD" id="cd23790">
    <property type="entry name" value="UBCc_UBE2A_2B"/>
    <property type="match status" value="1"/>
</dbReference>